<name>A0AAV3U1T8_9ALTE</name>
<dbReference type="HAMAP" id="MF_00802">
    <property type="entry name" value="GlnE"/>
    <property type="match status" value="1"/>
</dbReference>
<comment type="cofactor">
    <cofactor evidence="7">
        <name>Mg(2+)</name>
        <dbReference type="ChEBI" id="CHEBI:18420"/>
    </cofactor>
</comment>
<dbReference type="Gene3D" id="1.20.120.330">
    <property type="entry name" value="Nucleotidyltransferases domain 2"/>
    <property type="match status" value="2"/>
</dbReference>
<feature type="domain" description="Glutamate-ammonia ligase adenylyltransferase repeated" evidence="8">
    <location>
        <begin position="44"/>
        <end position="293"/>
    </location>
</feature>
<dbReference type="PANTHER" id="PTHR30621:SF0">
    <property type="entry name" value="BIFUNCTIONAL GLUTAMINE SYNTHETASE ADENYLYLTRANSFERASE_ADENYLYL-REMOVING ENZYME"/>
    <property type="match status" value="1"/>
</dbReference>
<dbReference type="EC" id="2.7.7.89" evidence="7"/>
<dbReference type="RefSeq" id="WP_345420905.1">
    <property type="nucleotide sequence ID" value="NZ_AP031496.1"/>
</dbReference>
<dbReference type="Proteomes" id="UP001409585">
    <property type="component" value="Unassembled WGS sequence"/>
</dbReference>
<feature type="domain" description="Glutamate-ammonia ligase adenylyltransferase repeated" evidence="8">
    <location>
        <begin position="609"/>
        <end position="865"/>
    </location>
</feature>
<dbReference type="Pfam" id="PF03710">
    <property type="entry name" value="GlnE"/>
    <property type="match status" value="2"/>
</dbReference>
<dbReference type="Gene3D" id="1.20.120.1510">
    <property type="match status" value="1"/>
</dbReference>
<dbReference type="InterPro" id="IPR005190">
    <property type="entry name" value="GlnE_rpt_dom"/>
</dbReference>
<dbReference type="InterPro" id="IPR013546">
    <property type="entry name" value="PII_UdlTrfase/GS_AdlTrfase"/>
</dbReference>
<dbReference type="InterPro" id="IPR043519">
    <property type="entry name" value="NT_sf"/>
</dbReference>
<dbReference type="SUPFAM" id="SSF81301">
    <property type="entry name" value="Nucleotidyltransferase"/>
    <property type="match status" value="2"/>
</dbReference>
<dbReference type="GO" id="GO:0047388">
    <property type="term" value="F:[glutamine synthetase]-adenylyl-L-tyrosine phosphorylase activity"/>
    <property type="evidence" value="ECO:0007669"/>
    <property type="project" value="UniProtKB-EC"/>
</dbReference>
<dbReference type="SUPFAM" id="SSF81593">
    <property type="entry name" value="Nucleotidyltransferase substrate binding subunit/domain"/>
    <property type="match status" value="2"/>
</dbReference>
<dbReference type="GO" id="GO:0000287">
    <property type="term" value="F:magnesium ion binding"/>
    <property type="evidence" value="ECO:0007669"/>
    <property type="project" value="UniProtKB-UniRule"/>
</dbReference>
<feature type="region of interest" description="Adenylyl removase" evidence="7">
    <location>
        <begin position="1"/>
        <end position="480"/>
    </location>
</feature>
<dbReference type="GO" id="GO:0005829">
    <property type="term" value="C:cytosol"/>
    <property type="evidence" value="ECO:0007669"/>
    <property type="project" value="TreeGrafter"/>
</dbReference>
<evidence type="ECO:0000313" key="11">
    <source>
        <dbReference type="Proteomes" id="UP001409585"/>
    </source>
</evidence>
<comment type="similarity">
    <text evidence="7">Belongs to the GlnE family.</text>
</comment>
<protein>
    <recommendedName>
        <fullName evidence="7">Bifunctional glutamine synthetase adenylyltransferase/adenylyl-removing enzyme</fullName>
    </recommendedName>
    <alternativeName>
        <fullName evidence="7">ATP:glutamine synthetase adenylyltransferase</fullName>
    </alternativeName>
    <alternativeName>
        <fullName evidence="7">ATase</fullName>
    </alternativeName>
    <domain>
        <recommendedName>
            <fullName evidence="7">Glutamine synthetase adenylyl-L-tyrosine phosphorylase</fullName>
            <ecNumber evidence="7">2.7.7.89</ecNumber>
        </recommendedName>
        <alternativeName>
            <fullName evidence="7">Adenylyl removase</fullName>
            <shortName evidence="7">AR</shortName>
            <shortName evidence="7">AT-N</shortName>
        </alternativeName>
    </domain>
    <domain>
        <recommendedName>
            <fullName evidence="7">Glutamine synthetase adenylyl transferase</fullName>
            <ecNumber evidence="7">2.7.7.42</ecNumber>
        </recommendedName>
        <alternativeName>
            <fullName evidence="7">Adenylyl transferase</fullName>
            <shortName evidence="7">AT</shortName>
            <shortName evidence="7">AT-C</shortName>
        </alternativeName>
    </domain>
</protein>
<organism evidence="10 11">
    <name type="scientific">Halioxenophilus aromaticivorans</name>
    <dbReference type="NCBI Taxonomy" id="1306992"/>
    <lineage>
        <taxon>Bacteria</taxon>
        <taxon>Pseudomonadati</taxon>
        <taxon>Pseudomonadota</taxon>
        <taxon>Gammaproteobacteria</taxon>
        <taxon>Alteromonadales</taxon>
        <taxon>Alteromonadaceae</taxon>
        <taxon>Halioxenophilus</taxon>
    </lineage>
</organism>
<comment type="catalytic activity">
    <reaction evidence="7">
        <text>[glutamine synthetase]-O(4)-(5'-adenylyl)-L-tyrosine + phosphate = [glutamine synthetase]-L-tyrosine + ADP</text>
        <dbReference type="Rhea" id="RHEA:43716"/>
        <dbReference type="Rhea" id="RHEA-COMP:10660"/>
        <dbReference type="Rhea" id="RHEA-COMP:10661"/>
        <dbReference type="ChEBI" id="CHEBI:43474"/>
        <dbReference type="ChEBI" id="CHEBI:46858"/>
        <dbReference type="ChEBI" id="CHEBI:83624"/>
        <dbReference type="ChEBI" id="CHEBI:456216"/>
        <dbReference type="EC" id="2.7.7.89"/>
    </reaction>
</comment>
<evidence type="ECO:0000259" key="8">
    <source>
        <dbReference type="Pfam" id="PF03710"/>
    </source>
</evidence>
<keyword evidence="10" id="KW-0436">Ligase</keyword>
<dbReference type="AlphaFoldDB" id="A0AAV3U1T8"/>
<dbReference type="FunFam" id="1.20.120.330:FF:000005">
    <property type="entry name" value="Bifunctional glutamine synthetase adenylyltransferase/adenylyl-removing enzyme"/>
    <property type="match status" value="1"/>
</dbReference>
<dbReference type="EC" id="2.7.7.42" evidence="7"/>
<dbReference type="GO" id="GO:0000820">
    <property type="term" value="P:regulation of glutamine family amino acid metabolic process"/>
    <property type="evidence" value="ECO:0007669"/>
    <property type="project" value="UniProtKB-UniRule"/>
</dbReference>
<evidence type="ECO:0000256" key="5">
    <source>
        <dbReference type="ARBA" id="ARBA00022842"/>
    </source>
</evidence>
<keyword evidence="6 7" id="KW-0511">Multifunctional enzyme</keyword>
<dbReference type="CDD" id="cd05401">
    <property type="entry name" value="NT_GlnE_GlnD_like"/>
    <property type="match status" value="2"/>
</dbReference>
<comment type="caution">
    <text evidence="10">The sequence shown here is derived from an EMBL/GenBank/DDBJ whole genome shotgun (WGS) entry which is preliminary data.</text>
</comment>
<comment type="catalytic activity">
    <reaction evidence="7">
        <text>[glutamine synthetase]-L-tyrosine + ATP = [glutamine synthetase]-O(4)-(5'-adenylyl)-L-tyrosine + diphosphate</text>
        <dbReference type="Rhea" id="RHEA:18589"/>
        <dbReference type="Rhea" id="RHEA-COMP:10660"/>
        <dbReference type="Rhea" id="RHEA-COMP:10661"/>
        <dbReference type="ChEBI" id="CHEBI:30616"/>
        <dbReference type="ChEBI" id="CHEBI:33019"/>
        <dbReference type="ChEBI" id="CHEBI:46858"/>
        <dbReference type="ChEBI" id="CHEBI:83624"/>
        <dbReference type="EC" id="2.7.7.42"/>
    </reaction>
</comment>
<accession>A0AAV3U1T8</accession>
<dbReference type="GO" id="GO:0016874">
    <property type="term" value="F:ligase activity"/>
    <property type="evidence" value="ECO:0007669"/>
    <property type="project" value="UniProtKB-KW"/>
</dbReference>
<dbReference type="NCBIfam" id="NF008292">
    <property type="entry name" value="PRK11072.1"/>
    <property type="match status" value="1"/>
</dbReference>
<keyword evidence="11" id="KW-1185">Reference proteome</keyword>
<keyword evidence="5 7" id="KW-0460">Magnesium</keyword>
<dbReference type="Gene3D" id="3.30.460.10">
    <property type="entry name" value="Beta Polymerase, domain 2"/>
    <property type="match status" value="2"/>
</dbReference>
<evidence type="ECO:0000256" key="1">
    <source>
        <dbReference type="ARBA" id="ARBA00022679"/>
    </source>
</evidence>
<evidence type="ECO:0000256" key="6">
    <source>
        <dbReference type="ARBA" id="ARBA00023268"/>
    </source>
</evidence>
<gene>
    <name evidence="7 10" type="primary">glnE</name>
    <name evidence="10" type="ORF">GCM10025791_19620</name>
</gene>
<evidence type="ECO:0000313" key="10">
    <source>
        <dbReference type="EMBL" id="GAA4941280.1"/>
    </source>
</evidence>
<comment type="function">
    <text evidence="7">Involved in the regulation of glutamine synthetase GlnA, a key enzyme in the process to assimilate ammonia. When cellular nitrogen levels are high, the C-terminal adenylyl transferase (AT) inactivates GlnA by covalent transfer of an adenylyl group from ATP to specific tyrosine residue of GlnA, thus reducing its activity. Conversely, when nitrogen levels are low, the N-terminal adenylyl removase (AR) activates GlnA by removing the adenylyl group by phosphorolysis, increasing its activity. The regulatory region of GlnE binds the signal transduction protein PII (GlnB) which indicates the nitrogen status of the cell.</text>
</comment>
<evidence type="ECO:0000256" key="4">
    <source>
        <dbReference type="ARBA" id="ARBA00022840"/>
    </source>
</evidence>
<dbReference type="GO" id="GO:0008882">
    <property type="term" value="F:[glutamate-ammonia-ligase] adenylyltransferase activity"/>
    <property type="evidence" value="ECO:0007669"/>
    <property type="project" value="UniProtKB-UniRule"/>
</dbReference>
<reference evidence="11" key="1">
    <citation type="journal article" date="2019" name="Int. J. Syst. Evol. Microbiol.">
        <title>The Global Catalogue of Microorganisms (GCM) 10K type strain sequencing project: providing services to taxonomists for standard genome sequencing and annotation.</title>
        <authorList>
            <consortium name="The Broad Institute Genomics Platform"/>
            <consortium name="The Broad Institute Genome Sequencing Center for Infectious Disease"/>
            <person name="Wu L."/>
            <person name="Ma J."/>
        </authorList>
    </citation>
    <scope>NUCLEOTIDE SEQUENCE [LARGE SCALE GENOMIC DNA]</scope>
    <source>
        <strain evidence="11">JCM 19134</strain>
    </source>
</reference>
<sequence>MTELAFTRSQADALADDLCDNIRQRHGDSYPELPTVLTGATRAQLAVTLAGSQYAYEQFLVHPQWLLAQIQRHTALPSLSYYQSVLREGVAAIDGQLPNTQQIQLLDRLLRRHRNQAMLAIVWAELNQLAPVEIITEHLSALAEASIQVAMDSHYGWLTALMGEPVGEDTGQVQPMLVLGMGKLGAWELNLSSDIDLIFAYPERGNTRPVADSKSRKSVSNQEFFQRLGQRVIKSLDAQTADGFVFRTDMRLRPYGQSGPLAANFGFLEEYYQNQGREWERYAMIKARVVACSEMTCSEVVSLDRRYCQSAANELMQLLRPFSYRRYVDFSVINALRDMKALINREVKLRNKTQDVKLGRGGIREVEFIAQAFQLVRGGREPVLQERRLLKVLPTLVHLGVMPDATADALAQGYRFLRRVEHALQAWQDRQTQALPTDAQQQARLAFVLGFESWPACFDHLESVRAVVDSEFQAVVGDSQQHQAETREMPMALWVGITQSQLSTEEALEICVDLGLQSAETVLTQLNHFASNRLFNGLPASSRTKLDQLMALLLQQLTDLDWQSLAWPDLPAQLDHAQLLARTLPLLENIARRSAYLVLLLENPTVLPHLLRLFTASAWIAEQITAHPALLEELLDTHNLHTVPEPELLRAELEQALAAIPADDLEQQMDTLRYFRRAHGLRVAACEVSGTLPLMKVSDYLTWVAEEIVRQVLAIAWADMVGKYGWPGDSQGIRHDKGFIIVAYGKAGGLEMAHGSDLDLVFIHDCEATGSTDGDKSDGSKSIDTQTFYTRLGQKIIHILNTRTNAGRLYEVDMRLRPSGNSGLLVTSIAAFEKYQCEQAWTWEHQALLRARPVAGSESLVDRFSQLRRSVLCRQRDRTDLRQQVVDMRNKMLDHLGSKAHQAQFNLKQDRGGIVDIEFMVQYAALAWAVEYPELVVYSDNIRILAALQQAGLITEQEEGVLAEAYKAYRAAGHRLALQQQDAVLPADALTQHRQQVEGMWRRLMEG</sequence>
<keyword evidence="1 7" id="KW-0808">Transferase</keyword>
<proteinExistence type="inferred from homology"/>
<evidence type="ECO:0000256" key="7">
    <source>
        <dbReference type="HAMAP-Rule" id="MF_00802"/>
    </source>
</evidence>
<dbReference type="InterPro" id="IPR023057">
    <property type="entry name" value="GlnE"/>
</dbReference>
<dbReference type="PANTHER" id="PTHR30621">
    <property type="entry name" value="GLUTAMINE SYNTHETASE ADENYLYLTRANSFERASE"/>
    <property type="match status" value="1"/>
</dbReference>
<dbReference type="FunFam" id="3.30.460.10:FF:000009">
    <property type="entry name" value="Bifunctional glutamine synthetase adenylyltransferase/adenylyl-removing enzyme"/>
    <property type="match status" value="1"/>
</dbReference>
<keyword evidence="3 7" id="KW-0547">Nucleotide-binding</keyword>
<evidence type="ECO:0000256" key="3">
    <source>
        <dbReference type="ARBA" id="ARBA00022741"/>
    </source>
</evidence>
<keyword evidence="4 7" id="KW-0067">ATP-binding</keyword>
<dbReference type="GO" id="GO:0005524">
    <property type="term" value="F:ATP binding"/>
    <property type="evidence" value="ECO:0007669"/>
    <property type="project" value="UniProtKB-UniRule"/>
</dbReference>
<keyword evidence="2 7" id="KW-0548">Nucleotidyltransferase</keyword>
<evidence type="ECO:0000259" key="9">
    <source>
        <dbReference type="Pfam" id="PF08335"/>
    </source>
</evidence>
<feature type="domain" description="PII-uridylyltransferase/Glutamine-synthetase adenylyltransferase" evidence="9">
    <location>
        <begin position="337"/>
        <end position="474"/>
    </location>
</feature>
<evidence type="ECO:0000256" key="2">
    <source>
        <dbReference type="ARBA" id="ARBA00022695"/>
    </source>
</evidence>
<feature type="region of interest" description="Adenylyl transferase" evidence="7">
    <location>
        <begin position="487"/>
        <end position="1007"/>
    </location>
</feature>
<dbReference type="Pfam" id="PF08335">
    <property type="entry name" value="GlnD_UR_UTase"/>
    <property type="match status" value="2"/>
</dbReference>
<dbReference type="EMBL" id="BAABLX010000012">
    <property type="protein sequence ID" value="GAA4941280.1"/>
    <property type="molecule type" value="Genomic_DNA"/>
</dbReference>
<feature type="domain" description="PII-uridylyltransferase/Glutamine-synthetase adenylyltransferase" evidence="9">
    <location>
        <begin position="891"/>
        <end position="988"/>
    </location>
</feature>